<keyword evidence="11" id="KW-0406">Ion transport</keyword>
<protein>
    <recommendedName>
        <fullName evidence="3">Store-operated calcium entry-associated regulatory factor</fullName>
    </recommendedName>
    <alternativeName>
        <fullName evidence="13">Transmembrane protein 66</fullName>
    </alternativeName>
</protein>
<evidence type="ECO:0000256" key="3">
    <source>
        <dbReference type="ARBA" id="ARBA00016584"/>
    </source>
</evidence>
<comment type="subcellular location">
    <subcellularLocation>
        <location evidence="1">Endoplasmic reticulum membrane</location>
        <topology evidence="1">Single-pass type I membrane protein</topology>
    </subcellularLocation>
</comment>
<gene>
    <name evidence="15" type="ORF">VHUM_00394</name>
</gene>
<evidence type="ECO:0000256" key="10">
    <source>
        <dbReference type="ARBA" id="ARBA00022989"/>
    </source>
</evidence>
<evidence type="ECO:0000313" key="15">
    <source>
        <dbReference type="EMBL" id="TXT15891.1"/>
    </source>
</evidence>
<evidence type="ECO:0000256" key="14">
    <source>
        <dbReference type="SAM" id="MobiDB-lite"/>
    </source>
</evidence>
<keyword evidence="5" id="KW-0109">Calcium transport</keyword>
<keyword evidence="9" id="KW-0106">Calcium</keyword>
<keyword evidence="7" id="KW-0732">Signal</keyword>
<evidence type="ECO:0000256" key="9">
    <source>
        <dbReference type="ARBA" id="ARBA00022837"/>
    </source>
</evidence>
<dbReference type="GO" id="GO:0006816">
    <property type="term" value="P:calcium ion transport"/>
    <property type="evidence" value="ECO:0007669"/>
    <property type="project" value="UniProtKB-KW"/>
</dbReference>
<evidence type="ECO:0000256" key="11">
    <source>
        <dbReference type="ARBA" id="ARBA00023065"/>
    </source>
</evidence>
<evidence type="ECO:0000256" key="7">
    <source>
        <dbReference type="ARBA" id="ARBA00022729"/>
    </source>
</evidence>
<dbReference type="GO" id="GO:2001256">
    <property type="term" value="P:regulation of store-operated calcium entry"/>
    <property type="evidence" value="ECO:0007669"/>
    <property type="project" value="InterPro"/>
</dbReference>
<reference evidence="15 16" key="1">
    <citation type="journal article" date="2019" name="PLoS Genet.">
        <title>Convergent evolution of linked mating-type loci in basidiomycete fungi.</title>
        <authorList>
            <person name="Sun S."/>
            <person name="Coelho M.A."/>
            <person name="Heitman J."/>
            <person name="Nowrousian M."/>
        </authorList>
    </citation>
    <scope>NUCLEOTIDE SEQUENCE [LARGE SCALE GENOMIC DNA]</scope>
    <source>
        <strain evidence="15 16">CBS 4282</strain>
    </source>
</reference>
<keyword evidence="16" id="KW-1185">Reference proteome</keyword>
<feature type="compositionally biased region" description="Low complexity" evidence="14">
    <location>
        <begin position="212"/>
        <end position="224"/>
    </location>
</feature>
<comment type="caution">
    <text evidence="15">The sequence shown here is derived from an EMBL/GenBank/DDBJ whole genome shotgun (WGS) entry which is preliminary data.</text>
</comment>
<dbReference type="AlphaFoldDB" id="A0A7D8VD24"/>
<dbReference type="OrthoDB" id="20303at2759"/>
<dbReference type="GO" id="GO:0005789">
    <property type="term" value="C:endoplasmic reticulum membrane"/>
    <property type="evidence" value="ECO:0007669"/>
    <property type="project" value="UniProtKB-SubCell"/>
</dbReference>
<keyword evidence="8" id="KW-0256">Endoplasmic reticulum</keyword>
<dbReference type="PANTHER" id="PTHR15929:SF0">
    <property type="entry name" value="STORE-OPERATED CALCIUM ENTRY-ASSOCIATED REGULATORY FACTOR"/>
    <property type="match status" value="1"/>
</dbReference>
<dbReference type="InterPro" id="IPR009567">
    <property type="entry name" value="SARAF"/>
</dbReference>
<evidence type="ECO:0000256" key="5">
    <source>
        <dbReference type="ARBA" id="ARBA00022568"/>
    </source>
</evidence>
<comment type="similarity">
    <text evidence="2">Belongs to the SARAF family.</text>
</comment>
<evidence type="ECO:0000256" key="12">
    <source>
        <dbReference type="ARBA" id="ARBA00023136"/>
    </source>
</evidence>
<feature type="compositionally biased region" description="Pro residues" evidence="14">
    <location>
        <begin position="189"/>
        <end position="211"/>
    </location>
</feature>
<keyword evidence="12" id="KW-0472">Membrane</keyword>
<name>A0A7D8VD24_VANHU</name>
<organism evidence="15 16">
    <name type="scientific">Vanrija humicola</name>
    <name type="common">Yeast</name>
    <name type="synonym">Cryptococcus humicola</name>
    <dbReference type="NCBI Taxonomy" id="5417"/>
    <lineage>
        <taxon>Eukaryota</taxon>
        <taxon>Fungi</taxon>
        <taxon>Dikarya</taxon>
        <taxon>Basidiomycota</taxon>
        <taxon>Agaricomycotina</taxon>
        <taxon>Tremellomycetes</taxon>
        <taxon>Trichosporonales</taxon>
        <taxon>Trichosporonaceae</taxon>
        <taxon>Vanrija</taxon>
    </lineage>
</organism>
<feature type="region of interest" description="Disordered" evidence="14">
    <location>
        <begin position="244"/>
        <end position="288"/>
    </location>
</feature>
<dbReference type="Pfam" id="PF06682">
    <property type="entry name" value="SARAF"/>
    <property type="match status" value="1"/>
</dbReference>
<keyword evidence="10" id="KW-1133">Transmembrane helix</keyword>
<dbReference type="PANTHER" id="PTHR15929">
    <property type="entry name" value="STORE-OPERATED CALCIUM ENTRY-ASSOCIATED REGULATORY FACTOR"/>
    <property type="match status" value="1"/>
</dbReference>
<dbReference type="Proteomes" id="UP000473826">
    <property type="component" value="Unassembled WGS sequence"/>
</dbReference>
<keyword evidence="4" id="KW-0813">Transport</keyword>
<keyword evidence="6" id="KW-0812">Transmembrane</keyword>
<sequence>MGKHTKVPLSSIKALTLHAGRKGTARRTKPEPQLTCVAGPCRYAPDVVQCTQTGFDGTSAQWKCEADLADGVRFGALEVVCEGWSRAGDTNVLAGSCGLEYELVGAPRFPGAKVYRSQEATTAEGYTGLDYFLFAVYAAVAVWLVRKVLRGLGLFGSGGGAARRPSPRGGGSSWFPPWGGGGGGGGGGPSPPWGSPPPPYQRYPKPDPSPPAAQSSSSGPGFWSGVAAGAAGAGVYNWATRPSAARNLHDEPIPRATYTPPLTTARYDAEDAPGPSRRAAGYGGTRTR</sequence>
<feature type="compositionally biased region" description="Gly residues" evidence="14">
    <location>
        <begin position="168"/>
        <end position="188"/>
    </location>
</feature>
<evidence type="ECO:0000256" key="6">
    <source>
        <dbReference type="ARBA" id="ARBA00022692"/>
    </source>
</evidence>
<accession>A0A7D8VD24</accession>
<evidence type="ECO:0000256" key="13">
    <source>
        <dbReference type="ARBA" id="ARBA00031116"/>
    </source>
</evidence>
<evidence type="ECO:0000256" key="2">
    <source>
        <dbReference type="ARBA" id="ARBA00006833"/>
    </source>
</evidence>
<dbReference type="EMBL" id="QKWK01000001">
    <property type="protein sequence ID" value="TXT15891.1"/>
    <property type="molecule type" value="Genomic_DNA"/>
</dbReference>
<feature type="region of interest" description="Disordered" evidence="14">
    <location>
        <begin position="157"/>
        <end position="224"/>
    </location>
</feature>
<evidence type="ECO:0000256" key="1">
    <source>
        <dbReference type="ARBA" id="ARBA00004115"/>
    </source>
</evidence>
<evidence type="ECO:0000313" key="16">
    <source>
        <dbReference type="Proteomes" id="UP000473826"/>
    </source>
</evidence>
<evidence type="ECO:0000256" key="4">
    <source>
        <dbReference type="ARBA" id="ARBA00022448"/>
    </source>
</evidence>
<evidence type="ECO:0000256" key="8">
    <source>
        <dbReference type="ARBA" id="ARBA00022824"/>
    </source>
</evidence>
<proteinExistence type="inferred from homology"/>